<evidence type="ECO:0000313" key="2">
    <source>
        <dbReference type="Proteomes" id="UP000186997"/>
    </source>
</evidence>
<dbReference type="EMBL" id="FTPR01000001">
    <property type="protein sequence ID" value="SIT82465.1"/>
    <property type="molecule type" value="Genomic_DNA"/>
</dbReference>
<dbReference type="InterPro" id="IPR019292">
    <property type="entry name" value="McrC"/>
</dbReference>
<dbReference type="Proteomes" id="UP000186997">
    <property type="component" value="Unassembled WGS sequence"/>
</dbReference>
<dbReference type="PANTHER" id="PTHR38733">
    <property type="entry name" value="PROTEIN MCRC"/>
    <property type="match status" value="1"/>
</dbReference>
<dbReference type="OrthoDB" id="5500856at2"/>
<reference evidence="2" key="1">
    <citation type="submission" date="2017-01" db="EMBL/GenBank/DDBJ databases">
        <authorList>
            <person name="Varghese N."/>
            <person name="Submissions S."/>
        </authorList>
    </citation>
    <scope>NUCLEOTIDE SEQUENCE [LARGE SCALE GENOMIC DNA]</scope>
    <source>
        <strain evidence="2">DSM 29591</strain>
    </source>
</reference>
<evidence type="ECO:0000313" key="1">
    <source>
        <dbReference type="EMBL" id="SIT82465.1"/>
    </source>
</evidence>
<sequence length="358" mass="41053">MAVQIPVLNFFHMFVYAWGEFRPGSLKTLQASDIEAPVDFLASMLCEATQEILRESLAKKHGFRTERMHGVRGKIDVTRSTLLPDFRAGMLICHYPSMEVDGIENQIIKATFKALVSNRSIDQGIREQAAKIFKMLKVVADVPLSKRRFAAINLDRSMRRYRFPLALCELLFDQMYVSDGKGLRWFSDYINDELAMRRLFEAFVRNFLKAKLGSRYSIASKRFAPVGLEVLPRLRSLIPSMQTDVSVFGDHCVLIIDTKFSGSIFQKRFGSKRIRSDHFYQIQAYVSHQSTLSSDLSVSGMLLYPRIDEDLRLDFSTLGHHFSVCTINLNKKWNEIEGELLLLVNGRMNRSQANIICE</sequence>
<dbReference type="InterPro" id="IPR014407">
    <property type="entry name" value="McrC_bac"/>
</dbReference>
<dbReference type="GO" id="GO:0009307">
    <property type="term" value="P:DNA restriction-modification system"/>
    <property type="evidence" value="ECO:0007669"/>
    <property type="project" value="InterPro"/>
</dbReference>
<accession>A0A1R3WWM3</accession>
<organism evidence="1 2">
    <name type="scientific">Yoonia rosea</name>
    <dbReference type="NCBI Taxonomy" id="287098"/>
    <lineage>
        <taxon>Bacteria</taxon>
        <taxon>Pseudomonadati</taxon>
        <taxon>Pseudomonadota</taxon>
        <taxon>Alphaproteobacteria</taxon>
        <taxon>Rhodobacterales</taxon>
        <taxon>Paracoccaceae</taxon>
        <taxon>Yoonia</taxon>
    </lineage>
</organism>
<protein>
    <submittedName>
        <fullName evidence="1">McrBC 5-methylcytosine restriction system component</fullName>
    </submittedName>
</protein>
<gene>
    <name evidence="1" type="ORF">SAMN05421665_1467</name>
</gene>
<dbReference type="STRING" id="287098.SAMN05421665_1467"/>
<dbReference type="RefSeq" id="WP_076659009.1">
    <property type="nucleotide sequence ID" value="NZ_FTPR01000001.1"/>
</dbReference>
<dbReference type="PANTHER" id="PTHR38733:SF1">
    <property type="entry name" value="TYPE IV METHYL-DIRECTED RESTRICTION ENZYME ECOKMCRBC"/>
    <property type="match status" value="1"/>
</dbReference>
<dbReference type="AlphaFoldDB" id="A0A1R3WWM3"/>
<keyword evidence="2" id="KW-1185">Reference proteome</keyword>
<name>A0A1R3WWM3_9RHOB</name>
<dbReference type="Pfam" id="PF10117">
    <property type="entry name" value="McrBC"/>
    <property type="match status" value="1"/>
</dbReference>
<proteinExistence type="predicted"/>
<dbReference type="PIRSF" id="PIRSF003109">
    <property type="entry name" value="McrC"/>
    <property type="match status" value="1"/>
</dbReference>